<dbReference type="AlphaFoldDB" id="A0A5R8Y2V6"/>
<dbReference type="GO" id="GO:0032259">
    <property type="term" value="P:methylation"/>
    <property type="evidence" value="ECO:0007669"/>
    <property type="project" value="UniProtKB-KW"/>
</dbReference>
<dbReference type="Pfam" id="PF13489">
    <property type="entry name" value="Methyltransf_23"/>
    <property type="match status" value="1"/>
</dbReference>
<keyword evidence="1" id="KW-0808">Transferase</keyword>
<dbReference type="GO" id="GO:0008168">
    <property type="term" value="F:methyltransferase activity"/>
    <property type="evidence" value="ECO:0007669"/>
    <property type="project" value="UniProtKB-KW"/>
</dbReference>
<dbReference type="RefSeq" id="WP_138152204.1">
    <property type="nucleotide sequence ID" value="NZ_VANU01000002.1"/>
</dbReference>
<dbReference type="EMBL" id="VANU01000002">
    <property type="protein sequence ID" value="TLP39622.1"/>
    <property type="molecule type" value="Genomic_DNA"/>
</dbReference>
<comment type="caution">
    <text evidence="1">The sequence shown here is derived from an EMBL/GenBank/DDBJ whole genome shotgun (WGS) entry which is preliminary data.</text>
</comment>
<sequence>MESFAYKDIQNQEKNHWWFKARREIIREKLNKLNIKKDSTILEIGCGTGGNIPMLKKYGKVYAIEMDDYAIEISSKHNIQIKKASFPIENPFENKFDLICMFDVLEHIENDIVALEQIKKMLTKDGILIITVPAYTWLYSTHDKFLHHKRRYTLSKIESLVKNKFEIYEKTYFNTLLFPAIVIARFIDKIYPKENSLGYKTPNKIVNFILFQIFRFEKYLLRLISFKFGSSIFASFKNKSS</sequence>
<dbReference type="PANTHER" id="PTHR43861">
    <property type="entry name" value="TRANS-ACONITATE 2-METHYLTRANSFERASE-RELATED"/>
    <property type="match status" value="1"/>
</dbReference>
<organism evidence="1 2">
    <name type="scientific">Arcobacter arenosus</name>
    <dbReference type="NCBI Taxonomy" id="2576037"/>
    <lineage>
        <taxon>Bacteria</taxon>
        <taxon>Pseudomonadati</taxon>
        <taxon>Campylobacterota</taxon>
        <taxon>Epsilonproteobacteria</taxon>
        <taxon>Campylobacterales</taxon>
        <taxon>Arcobacteraceae</taxon>
        <taxon>Arcobacter</taxon>
    </lineage>
</organism>
<protein>
    <submittedName>
        <fullName evidence="1">Class I SAM-dependent methyltransferase</fullName>
    </submittedName>
</protein>
<evidence type="ECO:0000313" key="2">
    <source>
        <dbReference type="Proteomes" id="UP000308901"/>
    </source>
</evidence>
<dbReference type="Proteomes" id="UP000308901">
    <property type="component" value="Unassembled WGS sequence"/>
</dbReference>
<dbReference type="OrthoDB" id="9791837at2"/>
<dbReference type="CDD" id="cd02440">
    <property type="entry name" value="AdoMet_MTases"/>
    <property type="match status" value="1"/>
</dbReference>
<dbReference type="SUPFAM" id="SSF53335">
    <property type="entry name" value="S-adenosyl-L-methionine-dependent methyltransferases"/>
    <property type="match status" value="1"/>
</dbReference>
<proteinExistence type="predicted"/>
<dbReference type="InterPro" id="IPR029063">
    <property type="entry name" value="SAM-dependent_MTases_sf"/>
</dbReference>
<gene>
    <name evidence="1" type="ORF">FDK22_07065</name>
</gene>
<keyword evidence="2" id="KW-1185">Reference proteome</keyword>
<accession>A0A5R8Y2V6</accession>
<dbReference type="PANTHER" id="PTHR43861:SF6">
    <property type="entry name" value="METHYLTRANSFERASE TYPE 11"/>
    <property type="match status" value="1"/>
</dbReference>
<dbReference type="Gene3D" id="3.40.50.150">
    <property type="entry name" value="Vaccinia Virus protein VP39"/>
    <property type="match status" value="1"/>
</dbReference>
<evidence type="ECO:0000313" key="1">
    <source>
        <dbReference type="EMBL" id="TLP39622.1"/>
    </source>
</evidence>
<reference evidence="1 2" key="1">
    <citation type="submission" date="2019-05" db="EMBL/GenBank/DDBJ databases">
        <title>Arcobacter sp. nov., isolated from sea sediment.</title>
        <authorList>
            <person name="Kim W."/>
        </authorList>
    </citation>
    <scope>NUCLEOTIDE SEQUENCE [LARGE SCALE GENOMIC DNA]</scope>
    <source>
        <strain evidence="1 2">CAU 1517</strain>
    </source>
</reference>
<keyword evidence="1" id="KW-0489">Methyltransferase</keyword>
<name>A0A5R8Y2V6_9BACT</name>